<dbReference type="GO" id="GO:0016791">
    <property type="term" value="F:phosphatase activity"/>
    <property type="evidence" value="ECO:0007669"/>
    <property type="project" value="TreeGrafter"/>
</dbReference>
<dbReference type="PANTHER" id="PTHR43156:SF2">
    <property type="entry name" value="STAGE II SPORULATION PROTEIN E"/>
    <property type="match status" value="1"/>
</dbReference>
<feature type="domain" description="PAS" evidence="2">
    <location>
        <begin position="142"/>
        <end position="207"/>
    </location>
</feature>
<evidence type="ECO:0000256" key="1">
    <source>
        <dbReference type="ARBA" id="ARBA00022801"/>
    </source>
</evidence>
<dbReference type="InterPro" id="IPR035965">
    <property type="entry name" value="PAS-like_dom_sf"/>
</dbReference>
<dbReference type="Proteomes" id="UP000190080">
    <property type="component" value="Unassembled WGS sequence"/>
</dbReference>
<dbReference type="Pfam" id="PF07228">
    <property type="entry name" value="SpoIIE"/>
    <property type="match status" value="1"/>
</dbReference>
<protein>
    <submittedName>
        <fullName evidence="4">Phosphoserine phosphatase RsbU</fullName>
        <ecNumber evidence="4">3.1.3.3</ecNumber>
    </submittedName>
</protein>
<dbReference type="RefSeq" id="WP_169911622.1">
    <property type="nucleotide sequence ID" value="NZ_MZGV01000028.1"/>
</dbReference>
<dbReference type="InterPro" id="IPR036457">
    <property type="entry name" value="PPM-type-like_dom_sf"/>
</dbReference>
<dbReference type="Pfam" id="PF13426">
    <property type="entry name" value="PAS_9"/>
    <property type="match status" value="1"/>
</dbReference>
<dbReference type="SUPFAM" id="SSF55785">
    <property type="entry name" value="PYP-like sensor domain (PAS domain)"/>
    <property type="match status" value="2"/>
</dbReference>
<dbReference type="InterPro" id="IPR001932">
    <property type="entry name" value="PPM-type_phosphatase-like_dom"/>
</dbReference>
<feature type="domain" description="PPM-type phosphatase" evidence="3">
    <location>
        <begin position="276"/>
        <end position="482"/>
    </location>
</feature>
<proteinExistence type="predicted"/>
<dbReference type="NCBIfam" id="TIGR00229">
    <property type="entry name" value="sensory_box"/>
    <property type="match status" value="1"/>
</dbReference>
<dbReference type="EMBL" id="MZGV01000028">
    <property type="protein sequence ID" value="OPJ60770.1"/>
    <property type="molecule type" value="Genomic_DNA"/>
</dbReference>
<evidence type="ECO:0000313" key="4">
    <source>
        <dbReference type="EMBL" id="OPJ60770.1"/>
    </source>
</evidence>
<name>A0A1V4ILS4_9CLOT</name>
<dbReference type="Pfam" id="PF08448">
    <property type="entry name" value="PAS_4"/>
    <property type="match status" value="1"/>
</dbReference>
<reference evidence="4 5" key="1">
    <citation type="submission" date="2017-03" db="EMBL/GenBank/DDBJ databases">
        <title>Genome sequence of Clostridium oryzae DSM 28571.</title>
        <authorList>
            <person name="Poehlein A."/>
            <person name="Daniel R."/>
        </authorList>
    </citation>
    <scope>NUCLEOTIDE SEQUENCE [LARGE SCALE GENOMIC DNA]</scope>
    <source>
        <strain evidence="4 5">DSM 28571</strain>
    </source>
</reference>
<dbReference type="Gene3D" id="3.30.450.20">
    <property type="entry name" value="PAS domain"/>
    <property type="match status" value="2"/>
</dbReference>
<dbReference type="STRING" id="1450648.CLORY_26380"/>
<keyword evidence="1 4" id="KW-0378">Hydrolase</keyword>
<evidence type="ECO:0000313" key="5">
    <source>
        <dbReference type="Proteomes" id="UP000190080"/>
    </source>
</evidence>
<keyword evidence="5" id="KW-1185">Reference proteome</keyword>
<dbReference type="PANTHER" id="PTHR43156">
    <property type="entry name" value="STAGE II SPORULATION PROTEIN E-RELATED"/>
    <property type="match status" value="1"/>
</dbReference>
<organism evidence="4 5">
    <name type="scientific">Clostridium oryzae</name>
    <dbReference type="NCBI Taxonomy" id="1450648"/>
    <lineage>
        <taxon>Bacteria</taxon>
        <taxon>Bacillati</taxon>
        <taxon>Bacillota</taxon>
        <taxon>Clostridia</taxon>
        <taxon>Eubacteriales</taxon>
        <taxon>Clostridiaceae</taxon>
        <taxon>Clostridium</taxon>
    </lineage>
</organism>
<dbReference type="Gene3D" id="3.60.40.10">
    <property type="entry name" value="PPM-type phosphatase domain"/>
    <property type="match status" value="1"/>
</dbReference>
<evidence type="ECO:0000259" key="2">
    <source>
        <dbReference type="SMART" id="SM00091"/>
    </source>
</evidence>
<accession>A0A1V4ILS4</accession>
<gene>
    <name evidence="4" type="primary">rsbU</name>
    <name evidence="4" type="ORF">CLORY_26380</name>
</gene>
<dbReference type="AlphaFoldDB" id="A0A1V4ILS4"/>
<dbReference type="CDD" id="cd00130">
    <property type="entry name" value="PAS"/>
    <property type="match status" value="1"/>
</dbReference>
<dbReference type="SMART" id="SM00091">
    <property type="entry name" value="PAS"/>
    <property type="match status" value="2"/>
</dbReference>
<feature type="domain" description="PAS" evidence="2">
    <location>
        <begin position="20"/>
        <end position="89"/>
    </location>
</feature>
<dbReference type="InterPro" id="IPR013656">
    <property type="entry name" value="PAS_4"/>
</dbReference>
<evidence type="ECO:0000259" key="3">
    <source>
        <dbReference type="SMART" id="SM00331"/>
    </source>
</evidence>
<sequence>MQNIKILDSMSYDTSLNNPSTLFKIFNAIPDVIKIYKPNRTIVFFNEAACDFYNKQQEEVYDKKCFEILDNMDHCDGCPFEEVLASRKMVYIERYYPNANKYMNVCYTPVCSTYGEVEFVVERMTDITESRTSSNLLKRDEKMYRDILNAYPDGIVIIQDNKLALANNEINKMIDLSILDEKDRSIFYCMPEESRKNATKMIRNILKNKSKKVIRSYNYYNSKNEKSNLQISLSYIVYKGKDAVLAIIRDETELRKSLNMATDIQNSSLQKEFPLRDKADVECLYYPANTVSGDYFKMYKISEELVVGVLVDVSGKGVTAALNISAFDVLFLQEILTNHDPEIIINNLNSKYNEYNQSFIAACCFSFNFTTKEAIVVGAGINEFLVKKADATVNEMEVKGPFIGMFTDSLFDKKSIRFESGDEFYFLTDGLDFIFNDGRVIQTQLEKLNMKNFKKYMDKHLNDMILENGSLKDDSSMLAIKIK</sequence>
<dbReference type="InterPro" id="IPR052016">
    <property type="entry name" value="Bact_Sigma-Reg"/>
</dbReference>
<comment type="caution">
    <text evidence="4">The sequence shown here is derived from an EMBL/GenBank/DDBJ whole genome shotgun (WGS) entry which is preliminary data.</text>
</comment>
<dbReference type="InterPro" id="IPR000014">
    <property type="entry name" value="PAS"/>
</dbReference>
<dbReference type="EC" id="3.1.3.3" evidence="4"/>
<dbReference type="SMART" id="SM00331">
    <property type="entry name" value="PP2C_SIG"/>
    <property type="match status" value="1"/>
</dbReference>